<proteinExistence type="predicted"/>
<evidence type="ECO:0000256" key="1">
    <source>
        <dbReference type="SAM" id="MobiDB-lite"/>
    </source>
</evidence>
<comment type="caution">
    <text evidence="2">The sequence shown here is derived from an EMBL/GenBank/DDBJ whole genome shotgun (WGS) entry which is preliminary data.</text>
</comment>
<protein>
    <submittedName>
        <fullName evidence="2">Uncharacterized protein</fullName>
    </submittedName>
</protein>
<feature type="region of interest" description="Disordered" evidence="1">
    <location>
        <begin position="215"/>
        <end position="235"/>
    </location>
</feature>
<name>A0A5J5ENN9_9PEZI</name>
<dbReference type="EMBL" id="VXIS01000197">
    <property type="protein sequence ID" value="KAA8897520.1"/>
    <property type="molecule type" value="Genomic_DNA"/>
</dbReference>
<keyword evidence="3" id="KW-1185">Reference proteome</keyword>
<feature type="region of interest" description="Disordered" evidence="1">
    <location>
        <begin position="55"/>
        <end position="134"/>
    </location>
</feature>
<accession>A0A5J5ENN9</accession>
<dbReference type="Proteomes" id="UP000326924">
    <property type="component" value="Unassembled WGS sequence"/>
</dbReference>
<evidence type="ECO:0000313" key="3">
    <source>
        <dbReference type="Proteomes" id="UP000326924"/>
    </source>
</evidence>
<evidence type="ECO:0000313" key="2">
    <source>
        <dbReference type="EMBL" id="KAA8897520.1"/>
    </source>
</evidence>
<feature type="compositionally biased region" description="Polar residues" evidence="1">
    <location>
        <begin position="55"/>
        <end position="72"/>
    </location>
</feature>
<gene>
    <name evidence="2" type="ORF">FN846DRAFT_893039</name>
</gene>
<reference evidence="2 3" key="1">
    <citation type="submission" date="2019-09" db="EMBL/GenBank/DDBJ databases">
        <title>Draft genome of the ectomycorrhizal ascomycete Sphaerosporella brunnea.</title>
        <authorList>
            <consortium name="DOE Joint Genome Institute"/>
            <person name="Benucci G.M."/>
            <person name="Marozzi G."/>
            <person name="Antonielli L."/>
            <person name="Sanchez S."/>
            <person name="Marco P."/>
            <person name="Wang X."/>
            <person name="Falini L.B."/>
            <person name="Barry K."/>
            <person name="Haridas S."/>
            <person name="Lipzen A."/>
            <person name="Labutti K."/>
            <person name="Grigoriev I.V."/>
            <person name="Murat C."/>
            <person name="Martin F."/>
            <person name="Albertini E."/>
            <person name="Donnini D."/>
            <person name="Bonito G."/>
        </authorList>
    </citation>
    <scope>NUCLEOTIDE SEQUENCE [LARGE SCALE GENOMIC DNA]</scope>
    <source>
        <strain evidence="2 3">Sb_GMNB300</strain>
    </source>
</reference>
<sequence>MPAFIGIFASITRMFAWDPSNPSLAFADTTSPTSTLYPSSTVGSCTGSPKYFTAVSTPTDPSSPTEHLSTPGKNGEHDTLSGLDTSTRSEKRRHDDDSTSPSGSPPKKPKWESIFGGPIQPTPPRLPTPRPRPWRDPSAIVGPRSFHSVAEYGNHTPDIKRLQRLLEINARVQDQFGEIRILLPFDYAPHDTKYDREWLENAVREAEERLVMRKRKRREEGIKKVEARKRRREAI</sequence>
<organism evidence="2 3">
    <name type="scientific">Sphaerosporella brunnea</name>
    <dbReference type="NCBI Taxonomy" id="1250544"/>
    <lineage>
        <taxon>Eukaryota</taxon>
        <taxon>Fungi</taxon>
        <taxon>Dikarya</taxon>
        <taxon>Ascomycota</taxon>
        <taxon>Pezizomycotina</taxon>
        <taxon>Pezizomycetes</taxon>
        <taxon>Pezizales</taxon>
        <taxon>Pyronemataceae</taxon>
        <taxon>Sphaerosporella</taxon>
    </lineage>
</organism>
<feature type="compositionally biased region" description="Basic and acidic residues" evidence="1">
    <location>
        <begin position="87"/>
        <end position="97"/>
    </location>
</feature>
<dbReference type="AlphaFoldDB" id="A0A5J5ENN9"/>
<feature type="compositionally biased region" description="Basic residues" evidence="1">
    <location>
        <begin position="226"/>
        <end position="235"/>
    </location>
</feature>
<feature type="compositionally biased region" description="Pro residues" evidence="1">
    <location>
        <begin position="120"/>
        <end position="131"/>
    </location>
</feature>
<dbReference type="InParanoid" id="A0A5J5ENN9"/>